<dbReference type="Proteomes" id="UP000186292">
    <property type="component" value="Unassembled WGS sequence"/>
</dbReference>
<evidence type="ECO:0000256" key="1">
    <source>
        <dbReference type="SAM" id="MobiDB-lite"/>
    </source>
</evidence>
<dbReference type="Pfam" id="PF09346">
    <property type="entry name" value="SMI1_KNR4"/>
    <property type="match status" value="1"/>
</dbReference>
<protein>
    <submittedName>
        <fullName evidence="3">Cell wall assembly regulator SMI1</fullName>
    </submittedName>
</protein>
<evidence type="ECO:0000259" key="2">
    <source>
        <dbReference type="Pfam" id="PF09346"/>
    </source>
</evidence>
<dbReference type="AlphaFoldDB" id="A0A1N7K8K5"/>
<feature type="compositionally biased region" description="Acidic residues" evidence="1">
    <location>
        <begin position="182"/>
        <end position="197"/>
    </location>
</feature>
<gene>
    <name evidence="3" type="ORF">SAMN05444817_11552</name>
</gene>
<name>A0A1N7K8K5_9CORY</name>
<evidence type="ECO:0000313" key="3">
    <source>
        <dbReference type="EMBL" id="SIS57926.1"/>
    </source>
</evidence>
<dbReference type="RefSeq" id="WP_076599913.1">
    <property type="nucleotide sequence ID" value="NZ_CP046976.1"/>
</dbReference>
<dbReference type="InterPro" id="IPR037883">
    <property type="entry name" value="Knr4/Smi1-like_sf"/>
</dbReference>
<proteinExistence type="predicted"/>
<dbReference type="STRING" id="1161099.SAMN05444817_11552"/>
<organism evidence="3 4">
    <name type="scientific">Corynebacterium appendicis CIP 107643</name>
    <dbReference type="NCBI Taxonomy" id="1161099"/>
    <lineage>
        <taxon>Bacteria</taxon>
        <taxon>Bacillati</taxon>
        <taxon>Actinomycetota</taxon>
        <taxon>Actinomycetes</taxon>
        <taxon>Mycobacteriales</taxon>
        <taxon>Corynebacteriaceae</taxon>
        <taxon>Corynebacterium</taxon>
    </lineage>
</organism>
<feature type="domain" description="Knr4/Smi1-like" evidence="2">
    <location>
        <begin position="50"/>
        <end position="160"/>
    </location>
</feature>
<feature type="region of interest" description="Disordered" evidence="1">
    <location>
        <begin position="177"/>
        <end position="200"/>
    </location>
</feature>
<keyword evidence="4" id="KW-1185">Reference proteome</keyword>
<dbReference type="SUPFAM" id="SSF160631">
    <property type="entry name" value="SMI1/KNR4-like"/>
    <property type="match status" value="1"/>
</dbReference>
<accession>A0A1N7K8K5</accession>
<dbReference type="EMBL" id="FTOF01000015">
    <property type="protein sequence ID" value="SIS57926.1"/>
    <property type="molecule type" value="Genomic_DNA"/>
</dbReference>
<reference evidence="4" key="1">
    <citation type="submission" date="2017-01" db="EMBL/GenBank/DDBJ databases">
        <authorList>
            <person name="Varghese N."/>
            <person name="Submissions S."/>
        </authorList>
    </citation>
    <scope>NUCLEOTIDE SEQUENCE [LARGE SCALE GENOMIC DNA]</scope>
    <source>
        <strain evidence="4">DSM 44531</strain>
    </source>
</reference>
<evidence type="ECO:0000313" key="4">
    <source>
        <dbReference type="Proteomes" id="UP000186292"/>
    </source>
</evidence>
<dbReference type="OrthoDB" id="4555633at2"/>
<dbReference type="InterPro" id="IPR018958">
    <property type="entry name" value="Knr4/Smi1-like_dom"/>
</dbReference>
<sequence length="211" mass="23865">MNGTSTITATLNELEFLMSTIYPPAFMALGDGMALADIQRTVNAYSPVLEKAGVDFPSELVELYHWHNGSNREDIIGPVQLLSLEEALETWRALIDARDTEFPSDDWYYPSWIPFAESWSDSYLCIDAKGVAGGNRGQIVEFNRNRPSRTIQALYMRDWFQQVVDDYALEELTRTHGIPAGEEGEDGLYDYDPEEPPEGPNCHVRFFEAGE</sequence>